<comment type="caution">
    <text evidence="1">The sequence shown here is derived from an EMBL/GenBank/DDBJ whole genome shotgun (WGS) entry which is preliminary data.</text>
</comment>
<evidence type="ECO:0000313" key="1">
    <source>
        <dbReference type="EMBL" id="KAL3286135.1"/>
    </source>
</evidence>
<keyword evidence="2" id="KW-1185">Reference proteome</keyword>
<reference evidence="1 2" key="1">
    <citation type="journal article" date="2021" name="BMC Biol.">
        <title>Horizontally acquired antibacterial genes associated with adaptive radiation of ladybird beetles.</title>
        <authorList>
            <person name="Li H.S."/>
            <person name="Tang X.F."/>
            <person name="Huang Y.H."/>
            <person name="Xu Z.Y."/>
            <person name="Chen M.L."/>
            <person name="Du X.Y."/>
            <person name="Qiu B.Y."/>
            <person name="Chen P.T."/>
            <person name="Zhang W."/>
            <person name="Slipinski A."/>
            <person name="Escalona H.E."/>
            <person name="Waterhouse R.M."/>
            <person name="Zwick A."/>
            <person name="Pang H."/>
        </authorList>
    </citation>
    <scope>NUCLEOTIDE SEQUENCE [LARGE SCALE GENOMIC DNA]</scope>
    <source>
        <strain evidence="1">SYSU2018</strain>
    </source>
</reference>
<accession>A0ABD2P5C9</accession>
<dbReference type="AlphaFoldDB" id="A0ABD2P5C9"/>
<dbReference type="Proteomes" id="UP001516400">
    <property type="component" value="Unassembled WGS sequence"/>
</dbReference>
<proteinExistence type="predicted"/>
<organism evidence="1 2">
    <name type="scientific">Cryptolaemus montrouzieri</name>
    <dbReference type="NCBI Taxonomy" id="559131"/>
    <lineage>
        <taxon>Eukaryota</taxon>
        <taxon>Metazoa</taxon>
        <taxon>Ecdysozoa</taxon>
        <taxon>Arthropoda</taxon>
        <taxon>Hexapoda</taxon>
        <taxon>Insecta</taxon>
        <taxon>Pterygota</taxon>
        <taxon>Neoptera</taxon>
        <taxon>Endopterygota</taxon>
        <taxon>Coleoptera</taxon>
        <taxon>Polyphaga</taxon>
        <taxon>Cucujiformia</taxon>
        <taxon>Coccinelloidea</taxon>
        <taxon>Coccinellidae</taxon>
        <taxon>Scymninae</taxon>
        <taxon>Scymnini</taxon>
        <taxon>Cryptolaemus</taxon>
    </lineage>
</organism>
<gene>
    <name evidence="1" type="ORF">HHI36_000647</name>
</gene>
<name>A0ABD2P5C9_9CUCU</name>
<sequence length="153" mass="18257">MVTFDIPGYARSTERYKFRPLTQQGFNNFHSKLENLNWNFIRNDRISVHDAFHAFDDTFVESYEQSFPEKEVMCSEGNSGSNWYKQEPRDIRDQLNLVSELFGRYNTNMRYKLEINQAKIKYNDNKIVNFSNKAKTLWGLINSKKYSQDENKI</sequence>
<protein>
    <submittedName>
        <fullName evidence="1">Uncharacterized protein</fullName>
    </submittedName>
</protein>
<evidence type="ECO:0000313" key="2">
    <source>
        <dbReference type="Proteomes" id="UP001516400"/>
    </source>
</evidence>
<dbReference type="EMBL" id="JABFTP020000185">
    <property type="protein sequence ID" value="KAL3286135.1"/>
    <property type="molecule type" value="Genomic_DNA"/>
</dbReference>